<organism evidence="7 8">
    <name type="scientific">Cohaesibacter marisflavi</name>
    <dbReference type="NCBI Taxonomy" id="655353"/>
    <lineage>
        <taxon>Bacteria</taxon>
        <taxon>Pseudomonadati</taxon>
        <taxon>Pseudomonadota</taxon>
        <taxon>Alphaproteobacteria</taxon>
        <taxon>Hyphomicrobiales</taxon>
        <taxon>Cohaesibacteraceae</taxon>
    </lineage>
</organism>
<feature type="binding site" evidence="5">
    <location>
        <position position="307"/>
    </location>
    <ligand>
        <name>S-adenosyl-L-methionine</name>
        <dbReference type="ChEBI" id="CHEBI:59789"/>
    </ligand>
</feature>
<evidence type="ECO:0000256" key="1">
    <source>
        <dbReference type="ARBA" id="ARBA00022603"/>
    </source>
</evidence>
<keyword evidence="2 5" id="KW-0808">Transferase</keyword>
<dbReference type="InterPro" id="IPR049560">
    <property type="entry name" value="MeTrfase_RsmB-F_NOP2_cat"/>
</dbReference>
<accession>A0A1I5G143</accession>
<evidence type="ECO:0000313" key="8">
    <source>
        <dbReference type="Proteomes" id="UP000199236"/>
    </source>
</evidence>
<evidence type="ECO:0000313" key="7">
    <source>
        <dbReference type="EMBL" id="SFO29281.1"/>
    </source>
</evidence>
<dbReference type="GO" id="GO:0008173">
    <property type="term" value="F:RNA methyltransferase activity"/>
    <property type="evidence" value="ECO:0007669"/>
    <property type="project" value="InterPro"/>
</dbReference>
<keyword evidence="3 5" id="KW-0949">S-adenosyl-L-methionine</keyword>
<protein>
    <submittedName>
        <fullName evidence="7">16S rRNA (Cytosine967-C5)-methyltransferase</fullName>
    </submittedName>
</protein>
<dbReference type="GO" id="GO:0003723">
    <property type="term" value="F:RNA binding"/>
    <property type="evidence" value="ECO:0007669"/>
    <property type="project" value="UniProtKB-UniRule"/>
</dbReference>
<dbReference type="InterPro" id="IPR001678">
    <property type="entry name" value="MeTrfase_RsmB-F_NOP2_dom"/>
</dbReference>
<feature type="domain" description="SAM-dependent MTase RsmB/NOP-type" evidence="6">
    <location>
        <begin position="145"/>
        <end position="429"/>
    </location>
</feature>
<dbReference type="Proteomes" id="UP000199236">
    <property type="component" value="Unassembled WGS sequence"/>
</dbReference>
<dbReference type="PANTHER" id="PTHR22807">
    <property type="entry name" value="NOP2 YEAST -RELATED NOL1/NOP2/FMU SUN DOMAIN-CONTAINING"/>
    <property type="match status" value="1"/>
</dbReference>
<evidence type="ECO:0000256" key="3">
    <source>
        <dbReference type="ARBA" id="ARBA00022691"/>
    </source>
</evidence>
<dbReference type="SUPFAM" id="SSF53335">
    <property type="entry name" value="S-adenosyl-L-methionine-dependent methyltransferases"/>
    <property type="match status" value="1"/>
</dbReference>
<feature type="binding site" evidence="5">
    <location>
        <position position="263"/>
    </location>
    <ligand>
        <name>S-adenosyl-L-methionine</name>
        <dbReference type="ChEBI" id="CHEBI:59789"/>
    </ligand>
</feature>
<evidence type="ECO:0000256" key="2">
    <source>
        <dbReference type="ARBA" id="ARBA00022679"/>
    </source>
</evidence>
<reference evidence="7 8" key="1">
    <citation type="submission" date="2016-10" db="EMBL/GenBank/DDBJ databases">
        <authorList>
            <person name="de Groot N.N."/>
        </authorList>
    </citation>
    <scope>NUCLEOTIDE SEQUENCE [LARGE SCALE GENOMIC DNA]</scope>
    <source>
        <strain evidence="7 8">CGMCC 1.9157</strain>
    </source>
</reference>
<dbReference type="AlphaFoldDB" id="A0A1I5G143"/>
<keyword evidence="8" id="KW-1185">Reference proteome</keyword>
<evidence type="ECO:0000256" key="4">
    <source>
        <dbReference type="ARBA" id="ARBA00022884"/>
    </source>
</evidence>
<sequence>MKLGGRLQAAIEVLEEVEGRKRPVAEALKDWGRTHRFAGSGDRSAIGNIVYDALRKRASHAWRMGEDTPRALGLAALAFDWNHTADQLAGLIAEDSHAPEALTQSEVAAIEAKSLKDAPFWVKGDIPEWLEGTFMETFEDEALLEAKAFARRPPVDIRVNRLKADIGKVEKELSRFNPKRTKLSADCLRFAPKGGDYRQPNIQGDPAFRKGFYEIQDEGSQIVSSLIFPKKSDQVLDYCAGGGGKTLSMAAQMENKGQIYAFDIDASRLAPIVDRLTRAGVRNVQTRTPNEGALDDLIGRMDRVVVDAPCTGTGTWRRRPETKWKLTEEQLDKRIEEQQIALAQARQFVRPGGYLVYITCSVLAAENEEQIYHFIANNPDFELVSAGEVWQDMFGFDAPKPWSSDMMSVTLTPHSTETDGFFFSVMEYRPD</sequence>
<comment type="caution">
    <text evidence="5">Lacks conserved residue(s) required for the propagation of feature annotation.</text>
</comment>
<dbReference type="InterPro" id="IPR029063">
    <property type="entry name" value="SAM-dependent_MTases_sf"/>
</dbReference>
<dbReference type="RefSeq" id="WP_090071849.1">
    <property type="nucleotide sequence ID" value="NZ_FOVR01000004.1"/>
</dbReference>
<evidence type="ECO:0000256" key="5">
    <source>
        <dbReference type="PROSITE-ProRule" id="PRU01023"/>
    </source>
</evidence>
<keyword evidence="4 5" id="KW-0694">RNA-binding</keyword>
<dbReference type="Gene3D" id="3.40.50.150">
    <property type="entry name" value="Vaccinia Virus protein VP39"/>
    <property type="match status" value="1"/>
</dbReference>
<dbReference type="EMBL" id="FOVR01000004">
    <property type="protein sequence ID" value="SFO29281.1"/>
    <property type="molecule type" value="Genomic_DNA"/>
</dbReference>
<dbReference type="Gene3D" id="3.30.70.1170">
    <property type="entry name" value="Sun protein, domain 3"/>
    <property type="match status" value="1"/>
</dbReference>
<dbReference type="InterPro" id="IPR023267">
    <property type="entry name" value="RCMT"/>
</dbReference>
<gene>
    <name evidence="7" type="ORF">SAMN04488056_104286</name>
</gene>
<dbReference type="PROSITE" id="PS51686">
    <property type="entry name" value="SAM_MT_RSMB_NOP"/>
    <property type="match status" value="1"/>
</dbReference>
<dbReference type="GO" id="GO:0001510">
    <property type="term" value="P:RNA methylation"/>
    <property type="evidence" value="ECO:0007669"/>
    <property type="project" value="InterPro"/>
</dbReference>
<name>A0A1I5G143_9HYPH</name>
<feature type="active site" description="Nucleophile" evidence="5">
    <location>
        <position position="360"/>
    </location>
</feature>
<comment type="similarity">
    <text evidence="5">Belongs to the class I-like SAM-binding methyltransferase superfamily. RsmB/NOP family.</text>
</comment>
<dbReference type="CDD" id="cd02440">
    <property type="entry name" value="AdoMet_MTases"/>
    <property type="match status" value="1"/>
</dbReference>
<dbReference type="PRINTS" id="PR02008">
    <property type="entry name" value="RCMTFAMILY"/>
</dbReference>
<proteinExistence type="inferred from homology"/>
<dbReference type="STRING" id="655353.SAMN04488056_104286"/>
<dbReference type="OrthoDB" id="9810297at2"/>
<dbReference type="Pfam" id="PF01189">
    <property type="entry name" value="Methyltr_RsmB-F"/>
    <property type="match status" value="1"/>
</dbReference>
<dbReference type="PANTHER" id="PTHR22807:SF53">
    <property type="entry name" value="RIBOSOMAL RNA SMALL SUBUNIT METHYLTRANSFERASE B-RELATED"/>
    <property type="match status" value="1"/>
</dbReference>
<keyword evidence="1 5" id="KW-0489">Methyltransferase</keyword>
<evidence type="ECO:0000259" key="6">
    <source>
        <dbReference type="PROSITE" id="PS51686"/>
    </source>
</evidence>